<keyword evidence="6" id="KW-1185">Reference proteome</keyword>
<dbReference type="Pfam" id="PF13519">
    <property type="entry name" value="VWA_2"/>
    <property type="match status" value="1"/>
</dbReference>
<dbReference type="Gene3D" id="1.25.40.10">
    <property type="entry name" value="Tetratricopeptide repeat domain"/>
    <property type="match status" value="1"/>
</dbReference>
<feature type="region of interest" description="Disordered" evidence="2">
    <location>
        <begin position="461"/>
        <end position="595"/>
    </location>
</feature>
<gene>
    <name evidence="5" type="ORF">GCM10007418_30900</name>
</gene>
<feature type="repeat" description="TPR" evidence="1">
    <location>
        <begin position="409"/>
        <end position="442"/>
    </location>
</feature>
<feature type="compositionally biased region" description="Low complexity" evidence="2">
    <location>
        <begin position="510"/>
        <end position="539"/>
    </location>
</feature>
<dbReference type="PANTHER" id="PTHR22550:SF14">
    <property type="entry name" value="VWFA DOMAIN-CONTAINING PROTEIN"/>
    <property type="match status" value="1"/>
</dbReference>
<dbReference type="InterPro" id="IPR002035">
    <property type="entry name" value="VWF_A"/>
</dbReference>
<dbReference type="PROSITE" id="PS50234">
    <property type="entry name" value="VWFA"/>
    <property type="match status" value="1"/>
</dbReference>
<evidence type="ECO:0000313" key="5">
    <source>
        <dbReference type="EMBL" id="GGD09692.1"/>
    </source>
</evidence>
<dbReference type="Proteomes" id="UP000638188">
    <property type="component" value="Unassembled WGS sequence"/>
</dbReference>
<evidence type="ECO:0000259" key="4">
    <source>
        <dbReference type="PROSITE" id="PS50234"/>
    </source>
</evidence>
<feature type="compositionally biased region" description="Polar residues" evidence="2">
    <location>
        <begin position="490"/>
        <end position="508"/>
    </location>
</feature>
<dbReference type="InterPro" id="IPR011990">
    <property type="entry name" value="TPR-like_helical_dom_sf"/>
</dbReference>
<name>A0ABQ1Q1F2_9GAMM</name>
<comment type="caution">
    <text evidence="5">The sequence shown here is derived from an EMBL/GenBank/DDBJ whole genome shotgun (WGS) entry which is preliminary data.</text>
</comment>
<feature type="compositionally biased region" description="Low complexity" evidence="2">
    <location>
        <begin position="468"/>
        <end position="486"/>
    </location>
</feature>
<keyword evidence="3" id="KW-0812">Transmembrane</keyword>
<protein>
    <submittedName>
        <fullName evidence="5">Membrane protein</fullName>
    </submittedName>
</protein>
<keyword evidence="1" id="KW-0802">TPR repeat</keyword>
<dbReference type="InterPro" id="IPR050768">
    <property type="entry name" value="UPF0353/GerABKA_families"/>
</dbReference>
<evidence type="ECO:0000256" key="3">
    <source>
        <dbReference type="SAM" id="Phobius"/>
    </source>
</evidence>
<reference evidence="6" key="1">
    <citation type="journal article" date="2019" name="Int. J. Syst. Evol. Microbiol.">
        <title>The Global Catalogue of Microorganisms (GCM) 10K type strain sequencing project: providing services to taxonomists for standard genome sequencing and annotation.</title>
        <authorList>
            <consortium name="The Broad Institute Genomics Platform"/>
            <consortium name="The Broad Institute Genome Sequencing Center for Infectious Disease"/>
            <person name="Wu L."/>
            <person name="Ma J."/>
        </authorList>
    </citation>
    <scope>NUCLEOTIDE SEQUENCE [LARGE SCALE GENOMIC DNA]</scope>
    <source>
        <strain evidence="6">CGMCC 1.12482</strain>
    </source>
</reference>
<evidence type="ECO:0000256" key="2">
    <source>
        <dbReference type="SAM" id="MobiDB-lite"/>
    </source>
</evidence>
<organism evidence="5 6">
    <name type="scientific">Halopseudomonas salina</name>
    <dbReference type="NCBI Taxonomy" id="1323744"/>
    <lineage>
        <taxon>Bacteria</taxon>
        <taxon>Pseudomonadati</taxon>
        <taxon>Pseudomonadota</taxon>
        <taxon>Gammaproteobacteria</taxon>
        <taxon>Pseudomonadales</taxon>
        <taxon>Pseudomonadaceae</taxon>
        <taxon>Halopseudomonas</taxon>
    </lineage>
</organism>
<dbReference type="InterPro" id="IPR019734">
    <property type="entry name" value="TPR_rpt"/>
</dbReference>
<dbReference type="SUPFAM" id="SSF53300">
    <property type="entry name" value="vWA-like"/>
    <property type="match status" value="1"/>
</dbReference>
<evidence type="ECO:0000256" key="1">
    <source>
        <dbReference type="PROSITE-ProRule" id="PRU00339"/>
    </source>
</evidence>
<accession>A0ABQ1Q1F2</accession>
<dbReference type="EMBL" id="BMFF01000008">
    <property type="protein sequence ID" value="GGD09692.1"/>
    <property type="molecule type" value="Genomic_DNA"/>
</dbReference>
<dbReference type="PROSITE" id="PS50005">
    <property type="entry name" value="TPR"/>
    <property type="match status" value="1"/>
</dbReference>
<dbReference type="InterPro" id="IPR036465">
    <property type="entry name" value="vWFA_dom_sf"/>
</dbReference>
<dbReference type="PANTHER" id="PTHR22550">
    <property type="entry name" value="SPORE GERMINATION PROTEIN"/>
    <property type="match status" value="1"/>
</dbReference>
<dbReference type="Pfam" id="PF13432">
    <property type="entry name" value="TPR_16"/>
    <property type="match status" value="1"/>
</dbReference>
<sequence length="630" mass="68306">MQTELFAGLTLARPLWLLLLIPCFGLCWLLYRRINHYSPWHGLLPAAMREALLQREPGKDHSGRFVLLASAWALAIVALSGPVWEGESPVVRLNQSALVVVLDLSHNMLANDLSPSRLERARLKIRDLLQMRSDSQVALIAYAGSAHRVTPLSSDQSTLINLLNGLSPDIMPVSGSNLGSALELAEQMITPLPPDSTQILLITGSVEGPQLKALGEAARRLGRQLSILGTGTAEGAPVALPEGGFMRDEQGRILLPRLDNQVLASIARGTGASYHDITRDDTDLVSLLQPLALTSLNDPDRSPGRSDQGHWLLLLLLPLAALGARRGWLGLIVCALLLPTTAEASPTWQDLWQRPDQQAADLLASDQSAAAADRFEDRHWAAWARYQAGDYNGAAEAYAQLIQQDPDNPQHHFDHGTALAMSGKLKDALEAYEQTLTRAPDHAAARHNRSRIEALIEEQAREAEQREANAGAEGNETQTGETTTDQEPQDGSTAPSPDTSTRQENPNQLPEPSSGPTSSLSSSSVDPIAAAGESAGESETLIGESPDTQVGAIDGGQTSSAIDATQRESEQQAMSSRQLAPLPSAPEDVLEPEQQAALQQWLREVPDNPTDLLRRKFLYQRLQQLEERSR</sequence>
<feature type="transmembrane region" description="Helical" evidence="3">
    <location>
        <begin position="65"/>
        <end position="84"/>
    </location>
</feature>
<evidence type="ECO:0000313" key="6">
    <source>
        <dbReference type="Proteomes" id="UP000638188"/>
    </source>
</evidence>
<proteinExistence type="predicted"/>
<dbReference type="SMART" id="SM00327">
    <property type="entry name" value="VWA"/>
    <property type="match status" value="1"/>
</dbReference>
<dbReference type="SUPFAM" id="SSF48452">
    <property type="entry name" value="TPR-like"/>
    <property type="match status" value="1"/>
</dbReference>
<dbReference type="RefSeq" id="WP_150279025.1">
    <property type="nucleotide sequence ID" value="NZ_BMFF01000008.1"/>
</dbReference>
<feature type="domain" description="VWFA" evidence="4">
    <location>
        <begin position="97"/>
        <end position="296"/>
    </location>
</feature>
<keyword evidence="3" id="KW-0472">Membrane</keyword>
<dbReference type="Gene3D" id="3.40.50.410">
    <property type="entry name" value="von Willebrand factor, type A domain"/>
    <property type="match status" value="1"/>
</dbReference>
<feature type="transmembrane region" description="Helical" evidence="3">
    <location>
        <begin position="15"/>
        <end position="31"/>
    </location>
</feature>
<keyword evidence="3" id="KW-1133">Transmembrane helix</keyword>